<comment type="caution">
    <text evidence="1">The sequence shown here is derived from an EMBL/GenBank/DDBJ whole genome shotgun (WGS) entry which is preliminary data.</text>
</comment>
<keyword evidence="2" id="KW-1185">Reference proteome</keyword>
<evidence type="ECO:0000313" key="1">
    <source>
        <dbReference type="EMBL" id="RIJ41527.1"/>
    </source>
</evidence>
<gene>
    <name evidence="1" type="ORF">D1627_05685</name>
</gene>
<dbReference type="EMBL" id="QWGE01000002">
    <property type="protein sequence ID" value="RIJ41527.1"/>
    <property type="molecule type" value="Genomic_DNA"/>
</dbReference>
<name>A0A399SI48_9BACT</name>
<organism evidence="1 2">
    <name type="scientific">Pontibacter oryzae</name>
    <dbReference type="NCBI Taxonomy" id="2304593"/>
    <lineage>
        <taxon>Bacteria</taxon>
        <taxon>Pseudomonadati</taxon>
        <taxon>Bacteroidota</taxon>
        <taxon>Cytophagia</taxon>
        <taxon>Cytophagales</taxon>
        <taxon>Hymenobacteraceae</taxon>
        <taxon>Pontibacter</taxon>
    </lineage>
</organism>
<protein>
    <submittedName>
        <fullName evidence="1">Uncharacterized protein</fullName>
    </submittedName>
</protein>
<sequence length="181" mass="21146">MCEPLPIIVSMNKTAIYLLGLLMIMISSCSSGMSESEVYQILNQVIADNKLQVNRVCQDFKSLHLKNEYKEEFSKDLEFIKKQKEQFSDLKIKPNKLRYYNERTGNYDFIEVDTTCSEGFLYHISLPIVSEDRQKVLIEFNEDCNCMLGGQGSKELYVRRNGRWEKEKSFDRWISLEGSPI</sequence>
<reference evidence="2" key="1">
    <citation type="submission" date="2018-08" db="EMBL/GenBank/DDBJ databases">
        <title>Mucilaginibacter sp. MYSH2.</title>
        <authorList>
            <person name="Seo T."/>
        </authorList>
    </citation>
    <scope>NUCLEOTIDE SEQUENCE [LARGE SCALE GENOMIC DNA]</scope>
    <source>
        <strain evidence="2">KIRAN</strain>
    </source>
</reference>
<dbReference type="Proteomes" id="UP000266005">
    <property type="component" value="Unassembled WGS sequence"/>
</dbReference>
<evidence type="ECO:0000313" key="2">
    <source>
        <dbReference type="Proteomes" id="UP000266005"/>
    </source>
</evidence>
<proteinExistence type="predicted"/>
<dbReference type="AlphaFoldDB" id="A0A399SI48"/>
<accession>A0A399SI48</accession>